<name>A0ACB8G4H9_9SAUR</name>
<sequence>MTLHVEEIDVSRKTMLHKTWLLADEVLKSHLLYYKLPNKDSPIGFDLYEQLPPIRLKYLHMVTKKEHKEGTSLSDL</sequence>
<protein>
    <submittedName>
        <fullName evidence="1">Uncharacterized protein</fullName>
    </submittedName>
</protein>
<proteinExistence type="predicted"/>
<gene>
    <name evidence="1" type="ORF">K3G42_029173</name>
</gene>
<evidence type="ECO:0000313" key="1">
    <source>
        <dbReference type="EMBL" id="KAH8014439.1"/>
    </source>
</evidence>
<keyword evidence="2" id="KW-1185">Reference proteome</keyword>
<comment type="caution">
    <text evidence="1">The sequence shown here is derived from an EMBL/GenBank/DDBJ whole genome shotgun (WGS) entry which is preliminary data.</text>
</comment>
<reference evidence="1" key="1">
    <citation type="submission" date="2021-08" db="EMBL/GenBank/DDBJ databases">
        <title>The first chromosome-level gecko genome reveals the dynamic sex chromosomes of Neotropical dwarf geckos (Sphaerodactylidae: Sphaerodactylus).</title>
        <authorList>
            <person name="Pinto B.J."/>
            <person name="Keating S.E."/>
            <person name="Gamble T."/>
        </authorList>
    </citation>
    <scope>NUCLEOTIDE SEQUENCE</scope>
    <source>
        <strain evidence="1">TG3544</strain>
    </source>
</reference>
<dbReference type="Proteomes" id="UP000827872">
    <property type="component" value="Linkage Group LG02"/>
</dbReference>
<evidence type="ECO:0000313" key="2">
    <source>
        <dbReference type="Proteomes" id="UP000827872"/>
    </source>
</evidence>
<accession>A0ACB8G4H9</accession>
<organism evidence="1 2">
    <name type="scientific">Sphaerodactylus townsendi</name>
    <dbReference type="NCBI Taxonomy" id="933632"/>
    <lineage>
        <taxon>Eukaryota</taxon>
        <taxon>Metazoa</taxon>
        <taxon>Chordata</taxon>
        <taxon>Craniata</taxon>
        <taxon>Vertebrata</taxon>
        <taxon>Euteleostomi</taxon>
        <taxon>Lepidosauria</taxon>
        <taxon>Squamata</taxon>
        <taxon>Bifurcata</taxon>
        <taxon>Gekkota</taxon>
        <taxon>Sphaerodactylidae</taxon>
        <taxon>Sphaerodactylus</taxon>
    </lineage>
</organism>
<dbReference type="EMBL" id="CM037615">
    <property type="protein sequence ID" value="KAH8014439.1"/>
    <property type="molecule type" value="Genomic_DNA"/>
</dbReference>